<accession>A0A0E9X2L7</accession>
<name>A0A0E9X2L7_ANGAN</name>
<organism evidence="2">
    <name type="scientific">Anguilla anguilla</name>
    <name type="common">European freshwater eel</name>
    <name type="synonym">Muraena anguilla</name>
    <dbReference type="NCBI Taxonomy" id="7936"/>
    <lineage>
        <taxon>Eukaryota</taxon>
        <taxon>Metazoa</taxon>
        <taxon>Chordata</taxon>
        <taxon>Craniata</taxon>
        <taxon>Vertebrata</taxon>
        <taxon>Euteleostomi</taxon>
        <taxon>Actinopterygii</taxon>
        <taxon>Neopterygii</taxon>
        <taxon>Teleostei</taxon>
        <taxon>Anguilliformes</taxon>
        <taxon>Anguillidae</taxon>
        <taxon>Anguilla</taxon>
    </lineage>
</organism>
<keyword evidence="1" id="KW-0472">Membrane</keyword>
<dbReference type="AlphaFoldDB" id="A0A0E9X2L7"/>
<evidence type="ECO:0000256" key="1">
    <source>
        <dbReference type="SAM" id="Phobius"/>
    </source>
</evidence>
<reference evidence="2" key="2">
    <citation type="journal article" date="2015" name="Fish Shellfish Immunol.">
        <title>Early steps in the European eel (Anguilla anguilla)-Vibrio vulnificus interaction in the gills: Role of the RtxA13 toxin.</title>
        <authorList>
            <person name="Callol A."/>
            <person name="Pajuelo D."/>
            <person name="Ebbesson L."/>
            <person name="Teles M."/>
            <person name="MacKenzie S."/>
            <person name="Amaro C."/>
        </authorList>
    </citation>
    <scope>NUCLEOTIDE SEQUENCE</scope>
</reference>
<protein>
    <submittedName>
        <fullName evidence="2">Uncharacterized protein</fullName>
    </submittedName>
</protein>
<dbReference type="EMBL" id="GBXM01011610">
    <property type="protein sequence ID" value="JAH96967.1"/>
    <property type="molecule type" value="Transcribed_RNA"/>
</dbReference>
<sequence length="137" mass="16183">MKLNLKQKKCKKSYAFLIIYCSFCFFFVLFFALLLLDCNFRIFSTALYHSSILTFFRAYKLCCLDSNSSFLLFPKCFSLTNIHCFNPRQPPPPTRTRQLVPHWLLMILQWVLIGPFQSQQHSMTFLSYGCENWHSGP</sequence>
<proteinExistence type="predicted"/>
<reference evidence="2" key="1">
    <citation type="submission" date="2014-11" db="EMBL/GenBank/DDBJ databases">
        <authorList>
            <person name="Amaro Gonzalez C."/>
        </authorList>
    </citation>
    <scope>NUCLEOTIDE SEQUENCE</scope>
</reference>
<feature type="transmembrane region" description="Helical" evidence="1">
    <location>
        <begin position="14"/>
        <end position="36"/>
    </location>
</feature>
<keyword evidence="1" id="KW-0812">Transmembrane</keyword>
<evidence type="ECO:0000313" key="2">
    <source>
        <dbReference type="EMBL" id="JAH96967.1"/>
    </source>
</evidence>
<keyword evidence="1" id="KW-1133">Transmembrane helix</keyword>